<dbReference type="Proteomes" id="UP000176547">
    <property type="component" value="Unassembled WGS sequence"/>
</dbReference>
<accession>A0A1F5N8V6</accession>
<dbReference type="GO" id="GO:0016787">
    <property type="term" value="F:hydrolase activity"/>
    <property type="evidence" value="ECO:0007669"/>
    <property type="project" value="UniProtKB-KW"/>
</dbReference>
<dbReference type="InterPro" id="IPR015797">
    <property type="entry name" value="NUDIX_hydrolase-like_dom_sf"/>
</dbReference>
<name>A0A1F5N8V6_9BACT</name>
<evidence type="ECO:0000313" key="5">
    <source>
        <dbReference type="Proteomes" id="UP000176547"/>
    </source>
</evidence>
<protein>
    <recommendedName>
        <fullName evidence="3">Nudix hydrolase domain-containing protein</fullName>
    </recommendedName>
</protein>
<proteinExistence type="predicted"/>
<dbReference type="SUPFAM" id="SSF55811">
    <property type="entry name" value="Nudix"/>
    <property type="match status" value="1"/>
</dbReference>
<dbReference type="AlphaFoldDB" id="A0A1F5N8V6"/>
<sequence length="152" mass="17669">MIEAASTIIINKKMSILLMLRDSKAGISDPGRWGFIGGQREKGERLKTTAVREIKEETGLSVDERSIKPFVTIQTREKKWHVFVTYGNWSAKDLIRGEGQQLRFVPLRRAFQLRLGDKQRYVLSVLREHLDHHKLSQLFDRSLQIPNKEARK</sequence>
<dbReference type="EMBL" id="MFEG01000074">
    <property type="protein sequence ID" value="OGE74028.1"/>
    <property type="molecule type" value="Genomic_DNA"/>
</dbReference>
<evidence type="ECO:0000259" key="3">
    <source>
        <dbReference type="PROSITE" id="PS51462"/>
    </source>
</evidence>
<dbReference type="InterPro" id="IPR000086">
    <property type="entry name" value="NUDIX_hydrolase_dom"/>
</dbReference>
<organism evidence="4 5">
    <name type="scientific">Candidatus Doudnabacteria bacterium RIFCSPHIGHO2_01_52_17</name>
    <dbReference type="NCBI Taxonomy" id="1817820"/>
    <lineage>
        <taxon>Bacteria</taxon>
        <taxon>Candidatus Doudnaibacteriota</taxon>
    </lineage>
</organism>
<evidence type="ECO:0000256" key="1">
    <source>
        <dbReference type="ARBA" id="ARBA00001946"/>
    </source>
</evidence>
<evidence type="ECO:0000256" key="2">
    <source>
        <dbReference type="ARBA" id="ARBA00022801"/>
    </source>
</evidence>
<dbReference type="Gene3D" id="3.90.79.10">
    <property type="entry name" value="Nucleoside Triphosphate Pyrophosphohydrolase"/>
    <property type="match status" value="1"/>
</dbReference>
<comment type="cofactor">
    <cofactor evidence="1">
        <name>Mg(2+)</name>
        <dbReference type="ChEBI" id="CHEBI:18420"/>
    </cofactor>
</comment>
<dbReference type="PANTHER" id="PTHR43046">
    <property type="entry name" value="GDP-MANNOSE MANNOSYL HYDROLASE"/>
    <property type="match status" value="1"/>
</dbReference>
<dbReference type="Pfam" id="PF00293">
    <property type="entry name" value="NUDIX"/>
    <property type="match status" value="1"/>
</dbReference>
<keyword evidence="2" id="KW-0378">Hydrolase</keyword>
<dbReference type="InterPro" id="IPR020084">
    <property type="entry name" value="NUDIX_hydrolase_CS"/>
</dbReference>
<feature type="domain" description="Nudix hydrolase" evidence="3">
    <location>
        <begin position="1"/>
        <end position="127"/>
    </location>
</feature>
<comment type="caution">
    <text evidence="4">The sequence shown here is derived from an EMBL/GenBank/DDBJ whole genome shotgun (WGS) entry which is preliminary data.</text>
</comment>
<evidence type="ECO:0000313" key="4">
    <source>
        <dbReference type="EMBL" id="OGE74028.1"/>
    </source>
</evidence>
<dbReference type="PROSITE" id="PS51462">
    <property type="entry name" value="NUDIX"/>
    <property type="match status" value="1"/>
</dbReference>
<reference evidence="4 5" key="1">
    <citation type="journal article" date="2016" name="Nat. Commun.">
        <title>Thousands of microbial genomes shed light on interconnected biogeochemical processes in an aquifer system.</title>
        <authorList>
            <person name="Anantharaman K."/>
            <person name="Brown C.T."/>
            <person name="Hug L.A."/>
            <person name="Sharon I."/>
            <person name="Castelle C.J."/>
            <person name="Probst A.J."/>
            <person name="Thomas B.C."/>
            <person name="Singh A."/>
            <person name="Wilkins M.J."/>
            <person name="Karaoz U."/>
            <person name="Brodie E.L."/>
            <person name="Williams K.H."/>
            <person name="Hubbard S.S."/>
            <person name="Banfield J.F."/>
        </authorList>
    </citation>
    <scope>NUCLEOTIDE SEQUENCE [LARGE SCALE GENOMIC DNA]</scope>
</reference>
<dbReference type="PANTHER" id="PTHR43046:SF2">
    <property type="entry name" value="8-OXO-DGTP DIPHOSPHATASE-RELATED"/>
    <property type="match status" value="1"/>
</dbReference>
<gene>
    <name evidence="4" type="ORF">A3K06_00910</name>
</gene>
<dbReference type="PROSITE" id="PS00893">
    <property type="entry name" value="NUDIX_BOX"/>
    <property type="match status" value="1"/>
</dbReference>